<organism evidence="1 2">
    <name type="scientific">Delitschia confertaspora ATCC 74209</name>
    <dbReference type="NCBI Taxonomy" id="1513339"/>
    <lineage>
        <taxon>Eukaryota</taxon>
        <taxon>Fungi</taxon>
        <taxon>Dikarya</taxon>
        <taxon>Ascomycota</taxon>
        <taxon>Pezizomycotina</taxon>
        <taxon>Dothideomycetes</taxon>
        <taxon>Pleosporomycetidae</taxon>
        <taxon>Pleosporales</taxon>
        <taxon>Delitschiaceae</taxon>
        <taxon>Delitschia</taxon>
    </lineage>
</organism>
<sequence>MQLNHPTVTTGTAFYEAVALDIGFGRDFGHGFDPGFGLGFSRGFGSHIKAY</sequence>
<proteinExistence type="predicted"/>
<name>A0A9P4JNP5_9PLEO</name>
<evidence type="ECO:0000313" key="2">
    <source>
        <dbReference type="Proteomes" id="UP000799536"/>
    </source>
</evidence>
<dbReference type="AlphaFoldDB" id="A0A9P4JNP5"/>
<keyword evidence="2" id="KW-1185">Reference proteome</keyword>
<protein>
    <submittedName>
        <fullName evidence="1">Uncharacterized protein</fullName>
    </submittedName>
</protein>
<dbReference type="Proteomes" id="UP000799536">
    <property type="component" value="Unassembled WGS sequence"/>
</dbReference>
<accession>A0A9P4JNP5</accession>
<evidence type="ECO:0000313" key="1">
    <source>
        <dbReference type="EMBL" id="KAF2201584.1"/>
    </source>
</evidence>
<comment type="caution">
    <text evidence="1">The sequence shown here is derived from an EMBL/GenBank/DDBJ whole genome shotgun (WGS) entry which is preliminary data.</text>
</comment>
<dbReference type="EMBL" id="ML993970">
    <property type="protein sequence ID" value="KAF2201584.1"/>
    <property type="molecule type" value="Genomic_DNA"/>
</dbReference>
<reference evidence="1" key="1">
    <citation type="journal article" date="2020" name="Stud. Mycol.">
        <title>101 Dothideomycetes genomes: a test case for predicting lifestyles and emergence of pathogens.</title>
        <authorList>
            <person name="Haridas S."/>
            <person name="Albert R."/>
            <person name="Binder M."/>
            <person name="Bloem J."/>
            <person name="Labutti K."/>
            <person name="Salamov A."/>
            <person name="Andreopoulos B."/>
            <person name="Baker S."/>
            <person name="Barry K."/>
            <person name="Bills G."/>
            <person name="Bluhm B."/>
            <person name="Cannon C."/>
            <person name="Castanera R."/>
            <person name="Culley D."/>
            <person name="Daum C."/>
            <person name="Ezra D."/>
            <person name="Gonzalez J."/>
            <person name="Henrissat B."/>
            <person name="Kuo A."/>
            <person name="Liang C."/>
            <person name="Lipzen A."/>
            <person name="Lutzoni F."/>
            <person name="Magnuson J."/>
            <person name="Mondo S."/>
            <person name="Nolan M."/>
            <person name="Ohm R."/>
            <person name="Pangilinan J."/>
            <person name="Park H.-J."/>
            <person name="Ramirez L."/>
            <person name="Alfaro M."/>
            <person name="Sun H."/>
            <person name="Tritt A."/>
            <person name="Yoshinaga Y."/>
            <person name="Zwiers L.-H."/>
            <person name="Turgeon B."/>
            <person name="Goodwin S."/>
            <person name="Spatafora J."/>
            <person name="Crous P."/>
            <person name="Grigoriev I."/>
        </authorList>
    </citation>
    <scope>NUCLEOTIDE SEQUENCE</scope>
    <source>
        <strain evidence="1">ATCC 74209</strain>
    </source>
</reference>
<gene>
    <name evidence="1" type="ORF">GQ43DRAFT_440470</name>
</gene>